<dbReference type="InterPro" id="IPR025558">
    <property type="entry name" value="DUF4283"/>
</dbReference>
<organism evidence="3 4">
    <name type="scientific">Spinacia oleracea</name>
    <name type="common">Spinach</name>
    <dbReference type="NCBI Taxonomy" id="3562"/>
    <lineage>
        <taxon>Eukaryota</taxon>
        <taxon>Viridiplantae</taxon>
        <taxon>Streptophyta</taxon>
        <taxon>Embryophyta</taxon>
        <taxon>Tracheophyta</taxon>
        <taxon>Spermatophyta</taxon>
        <taxon>Magnoliopsida</taxon>
        <taxon>eudicotyledons</taxon>
        <taxon>Gunneridae</taxon>
        <taxon>Pentapetalae</taxon>
        <taxon>Caryophyllales</taxon>
        <taxon>Chenopodiaceae</taxon>
        <taxon>Chenopodioideae</taxon>
        <taxon>Anserineae</taxon>
        <taxon>Spinacia</taxon>
    </lineage>
</organism>
<gene>
    <name evidence="4" type="primary">LOC110788356</name>
</gene>
<feature type="region of interest" description="Disordered" evidence="1">
    <location>
        <begin position="1"/>
        <end position="30"/>
    </location>
</feature>
<evidence type="ECO:0000259" key="2">
    <source>
        <dbReference type="Pfam" id="PF14111"/>
    </source>
</evidence>
<dbReference type="RefSeq" id="XP_056695225.1">
    <property type="nucleotide sequence ID" value="XM_056839247.1"/>
</dbReference>
<proteinExistence type="predicted"/>
<accession>A0ABM3RHY5</accession>
<name>A0ABM3RHY5_SPIOL</name>
<evidence type="ECO:0000256" key="1">
    <source>
        <dbReference type="SAM" id="MobiDB-lite"/>
    </source>
</evidence>
<keyword evidence="3" id="KW-1185">Reference proteome</keyword>
<dbReference type="PANTHER" id="PTHR33116">
    <property type="entry name" value="REVERSE TRANSCRIPTASE ZINC-BINDING DOMAIN-CONTAINING PROTEIN-RELATED-RELATED"/>
    <property type="match status" value="1"/>
</dbReference>
<evidence type="ECO:0000313" key="3">
    <source>
        <dbReference type="Proteomes" id="UP000813463"/>
    </source>
</evidence>
<dbReference type="SUPFAM" id="SSF56219">
    <property type="entry name" value="DNase I-like"/>
    <property type="match status" value="1"/>
</dbReference>
<dbReference type="Proteomes" id="UP000813463">
    <property type="component" value="Chromosome 3"/>
</dbReference>
<dbReference type="Pfam" id="PF14111">
    <property type="entry name" value="DUF4283"/>
    <property type="match status" value="1"/>
</dbReference>
<dbReference type="GeneID" id="110788356"/>
<feature type="domain" description="DUF4283" evidence="2">
    <location>
        <begin position="152"/>
        <end position="232"/>
    </location>
</feature>
<dbReference type="Gene3D" id="3.60.10.10">
    <property type="entry name" value="Endonuclease/exonuclease/phosphatase"/>
    <property type="match status" value="1"/>
</dbReference>
<reference evidence="4" key="2">
    <citation type="submission" date="2025-08" db="UniProtKB">
        <authorList>
            <consortium name="RefSeq"/>
        </authorList>
    </citation>
    <scope>IDENTIFICATION</scope>
    <source>
        <tissue evidence="4">Leaf</tissue>
    </source>
</reference>
<dbReference type="PANTHER" id="PTHR33116:SF84">
    <property type="entry name" value="RNA-DIRECTED DNA POLYMERASE"/>
    <property type="match status" value="1"/>
</dbReference>
<sequence>MARKTWLKTQGNRHGNGNGRPRGPSSDSQALKTRSMDEVLGVEALDFGVENEVFTPESGLRHLQIRSEVRHSFNEFMEVIHGSASQVNTGISRSNLGIGMVSIPILQQIDDAAKSDNHSDNHSESNVDHNDAIPSIVNSVQIEIDDIQDEIDFWNSAVVCYVVGANPPVHVMEGYFRRIWRNLKVDKVVMVKKGLFLVRFMTMEARDKVLTGHYFFDKKSLIVRPWSVDMDMEKEEVQVIPIWIQLRLNFKYWGEKALFKIVGKIGRPVKRDSATINRDKLHFARVMVEVPMNQKLPETVSFVNEHGMMTRVDLRYEWRPTLCDKCQLIGHTESECRQNKTKKVWVQKQVQPVHQVRSQVVEVDQEGFQRALRPIRVRVSSVEPTQTANPFQLLHDEQQEQASPQMQDSSGDHMCVSEQKQGEVCRFIQQHGIGLVGLLEHKVKLPNLGKLYQKIFSGWCFTSNSSFHPGGRIIVAWNPGSFTVSILFVTAQHIHCHVTPMSGMPGFFCTFVYAFNDSKQIEILWRDLRVLNTQEAWILCGDFNCVMNTEERIGSTVRQSEIVDINSCMHSCGMEDIKVVVISLPGTINRKELIGFFLSWIGFLPTLSGMILRPCSFDHSPGLITVYPKNNGGKKPFKYFTMWKSAPNFSEIVKTQWDRPIFGSKMFVLVSKLKTVKLALKELNKTGFSDVHAADLKAYYDLLAAQEAIHLHPANHSLANEELDAIKNYKHKHQVYLDFLRQKSKVEWIKNGDENTALIHQSIKRRNLQNQVYSIHDKNGVWRDNPTEVTDAFLEYYGCLLGGDVTQRAEVLSHIVQTGPLVTDNHRAILNAPYTREEVKNALWSIPGVKAPGPDGFGSFFYTDAWHIVGDDVIAAVLDVLQSGKLLKELNHTVLCGRLRKILPDLILENRGGFVHGRYIVHNIMVIQDLVKQYGRKSVKPSYLMKKYHDCNGVCYYSNVFLDGEWLNARLFQIQERSETSKGDYPSIYLLLQAFKLFSTTSGLSANIQKSSVYCHGMPESDVARVIAASGFTRSTLPFKYMGVPICSKKITAAQCEMLVDKMTARIKVWSSRNLSYTARMQLINVVLLSIHIYFLWSGQAYSSKPSYIAWEQTCCDKNQGGLGFKNVVVWNVANLGKYVWAVANKQDNIWIKWINSVYVNDGDWWDFVPTSSSSWYWKKICDTKEKIKQVFTATEFCNMPKYYVKMVYNKLNASKPMVH</sequence>
<reference evidence="3" key="1">
    <citation type="journal article" date="2021" name="Nat. Commun.">
        <title>Genomic analyses provide insights into spinach domestication and the genetic basis of agronomic traits.</title>
        <authorList>
            <person name="Cai X."/>
            <person name="Sun X."/>
            <person name="Xu C."/>
            <person name="Sun H."/>
            <person name="Wang X."/>
            <person name="Ge C."/>
            <person name="Zhang Z."/>
            <person name="Wang Q."/>
            <person name="Fei Z."/>
            <person name="Jiao C."/>
            <person name="Wang Q."/>
        </authorList>
    </citation>
    <scope>NUCLEOTIDE SEQUENCE [LARGE SCALE GENOMIC DNA]</scope>
    <source>
        <strain evidence="3">cv. Varoflay</strain>
    </source>
</reference>
<dbReference type="InterPro" id="IPR036691">
    <property type="entry name" value="Endo/exonu/phosph_ase_sf"/>
</dbReference>
<evidence type="ECO:0000313" key="4">
    <source>
        <dbReference type="RefSeq" id="XP_056695225.1"/>
    </source>
</evidence>
<protein>
    <recommendedName>
        <fullName evidence="2">DUF4283 domain-containing protein</fullName>
    </recommendedName>
</protein>